<dbReference type="OrthoDB" id="2224406at2"/>
<dbReference type="Proteomes" id="UP000004322">
    <property type="component" value="Unassembled WGS sequence"/>
</dbReference>
<dbReference type="InterPro" id="IPR021354">
    <property type="entry name" value="DUF2975"/>
</dbReference>
<proteinExistence type="predicted"/>
<keyword evidence="1" id="KW-0472">Membrane</keyword>
<keyword evidence="3" id="KW-1185">Reference proteome</keyword>
<dbReference type="STRING" id="873449.STRCR_1719"/>
<keyword evidence="1" id="KW-0812">Transmembrane</keyword>
<sequence length="174" mass="20332">MKINIFKWLRLILYLFQFLVVALTVLLMVGILGVIFSEENHQGIIFFDYGSSTITMSVIIPALVLTILLIMTVILSVILYYLRNLLLNFQFNKYFYQSNLKILKVVFKLGIIFTILQIGVHIILNSSNIDRISSFYTFTIKDYYINIIFLVINLIFIMIFQKGIALRQENEEII</sequence>
<organism evidence="2 3">
    <name type="scientific">Streptococcus criceti HS-6</name>
    <dbReference type="NCBI Taxonomy" id="873449"/>
    <lineage>
        <taxon>Bacteria</taxon>
        <taxon>Bacillati</taxon>
        <taxon>Bacillota</taxon>
        <taxon>Bacilli</taxon>
        <taxon>Lactobacillales</taxon>
        <taxon>Streptococcaceae</taxon>
        <taxon>Streptococcus</taxon>
    </lineage>
</organism>
<name>G5JPY4_STRCG</name>
<protein>
    <recommendedName>
        <fullName evidence="4">DUF2975 domain-containing protein</fullName>
    </recommendedName>
</protein>
<dbReference type="EMBL" id="AEUV02000002">
    <property type="protein sequence ID" value="EHI74862.1"/>
    <property type="molecule type" value="Genomic_DNA"/>
</dbReference>
<evidence type="ECO:0000313" key="3">
    <source>
        <dbReference type="Proteomes" id="UP000004322"/>
    </source>
</evidence>
<dbReference type="eggNOG" id="ENOG5034CFU">
    <property type="taxonomic scope" value="Bacteria"/>
</dbReference>
<keyword evidence="1" id="KW-1133">Transmembrane helix</keyword>
<evidence type="ECO:0000313" key="2">
    <source>
        <dbReference type="EMBL" id="EHI74862.1"/>
    </source>
</evidence>
<feature type="transmembrane region" description="Helical" evidence="1">
    <location>
        <begin position="12"/>
        <end position="36"/>
    </location>
</feature>
<evidence type="ECO:0000256" key="1">
    <source>
        <dbReference type="SAM" id="Phobius"/>
    </source>
</evidence>
<dbReference type="Pfam" id="PF11188">
    <property type="entry name" value="DUF2975"/>
    <property type="match status" value="1"/>
</dbReference>
<evidence type="ECO:0008006" key="4">
    <source>
        <dbReference type="Google" id="ProtNLM"/>
    </source>
</evidence>
<comment type="caution">
    <text evidence="2">The sequence shown here is derived from an EMBL/GenBank/DDBJ whole genome shotgun (WGS) entry which is preliminary data.</text>
</comment>
<dbReference type="AlphaFoldDB" id="G5JPY4"/>
<feature type="transmembrane region" description="Helical" evidence="1">
    <location>
        <begin position="56"/>
        <end position="82"/>
    </location>
</feature>
<accession>G5JPY4</accession>
<feature type="transmembrane region" description="Helical" evidence="1">
    <location>
        <begin position="102"/>
        <end position="123"/>
    </location>
</feature>
<gene>
    <name evidence="2" type="ORF">STRCR_1719</name>
</gene>
<feature type="transmembrane region" description="Helical" evidence="1">
    <location>
        <begin position="143"/>
        <end position="160"/>
    </location>
</feature>
<reference evidence="2" key="1">
    <citation type="submission" date="2011-07" db="EMBL/GenBank/DDBJ databases">
        <authorList>
            <person name="Stanhope M.J."/>
            <person name="Durkin A.S."/>
            <person name="Hostetler J."/>
            <person name="Kim M."/>
            <person name="Radune D."/>
            <person name="Singh I."/>
            <person name="Town C.D."/>
        </authorList>
    </citation>
    <scope>NUCLEOTIDE SEQUENCE [LARGE SCALE GENOMIC DNA]</scope>
    <source>
        <strain evidence="2">HS-6</strain>
    </source>
</reference>
<dbReference type="RefSeq" id="WP_004228633.1">
    <property type="nucleotide sequence ID" value="NZ_AEUV02000002.1"/>
</dbReference>